<accession>A0A150M5M0</accession>
<sequence length="48" mass="5825">MEEEIENVQLLLAVGELEKHHSSRMYDHTRELAKEMRRFRRQGISRTI</sequence>
<proteinExistence type="predicted"/>
<comment type="caution">
    <text evidence="1">The sequence shown here is derived from an EMBL/GenBank/DDBJ whole genome shotgun (WGS) entry which is preliminary data.</text>
</comment>
<dbReference type="EMBL" id="LQYS01000006">
    <property type="protein sequence ID" value="KYD19661.1"/>
    <property type="molecule type" value="Genomic_DNA"/>
</dbReference>
<protein>
    <submittedName>
        <fullName evidence="1">Uncharacterized protein</fullName>
    </submittedName>
</protein>
<organism evidence="1 2">
    <name type="scientific">Saccharococcus caldoxylosilyticus</name>
    <dbReference type="NCBI Taxonomy" id="81408"/>
    <lineage>
        <taxon>Bacteria</taxon>
        <taxon>Bacillati</taxon>
        <taxon>Bacillota</taxon>
        <taxon>Bacilli</taxon>
        <taxon>Bacillales</taxon>
        <taxon>Anoxybacillaceae</taxon>
        <taxon>Saccharococcus</taxon>
    </lineage>
</organism>
<evidence type="ECO:0000313" key="1">
    <source>
        <dbReference type="EMBL" id="KYD19661.1"/>
    </source>
</evidence>
<dbReference type="PATRIC" id="fig|81408.3.peg.4193"/>
<dbReference type="Proteomes" id="UP000075455">
    <property type="component" value="Unassembled WGS sequence"/>
</dbReference>
<evidence type="ECO:0000313" key="2">
    <source>
        <dbReference type="Proteomes" id="UP000075455"/>
    </source>
</evidence>
<dbReference type="STRING" id="81408.B4119_3173"/>
<dbReference type="AlphaFoldDB" id="A0A150M5M0"/>
<reference evidence="1 2" key="1">
    <citation type="submission" date="2016-01" db="EMBL/GenBank/DDBJ databases">
        <title>Draft Genome Sequences of Seven Thermophilic Sporeformers Isolated from Foods.</title>
        <authorList>
            <person name="Berendsen E.M."/>
            <person name="Wells-Bennik M.H."/>
            <person name="Krawcyk A.O."/>
            <person name="De Jong A."/>
            <person name="Holsappel S."/>
            <person name="Eijlander R.T."/>
            <person name="Kuipers O.P."/>
        </authorList>
    </citation>
    <scope>NUCLEOTIDE SEQUENCE [LARGE SCALE GENOMIC DNA]</scope>
    <source>
        <strain evidence="1 2">B4119</strain>
    </source>
</reference>
<gene>
    <name evidence="1" type="ORF">B4119_3173</name>
</gene>
<name>A0A150M5M0_9BACL</name>